<sequence length="316" mass="34533">MGSGSSSDGEDSREEVDKEVEEEEEDDDDAADSPGPPSSPSPHRNMTTISRHYFGGDSSADDHAFFNIREDYGMFVWPCCIVLAEYIWQQRSRFSGVSVVELGAGTSLPGLVAAKVGANVTLTDNSKKTEVLQNIKRICDLNTLYCEIIGLTWGEWDEPIFDLCPQIVLGADVLYDSTDFDHLFATVAFLLESCPGSVFITTYQSRSGHHLIEFLMVKWGLKCSELLDGYSFMPPNKACRLQGNIQLVELVLDNQKNFHVRRTPLPSATWQHLHHPSHPTVTTSSTYPLALDIAATTISSSRSPRGGGGGGGGGDV</sequence>
<dbReference type="PANTHER" id="PTHR14614">
    <property type="entry name" value="HEPATOCELLULAR CARCINOMA-ASSOCIATED ANTIGEN"/>
    <property type="match status" value="1"/>
</dbReference>
<evidence type="ECO:0000256" key="4">
    <source>
        <dbReference type="ARBA" id="ARBA00043988"/>
    </source>
</evidence>
<dbReference type="InterPro" id="IPR029063">
    <property type="entry name" value="SAM-dependent_MTases_sf"/>
</dbReference>
<dbReference type="InterPro" id="IPR019410">
    <property type="entry name" value="Methyltransf_16"/>
</dbReference>
<dbReference type="Proteomes" id="UP001327560">
    <property type="component" value="Chromosome 8"/>
</dbReference>
<dbReference type="AlphaFoldDB" id="A0AAQ3QQY8"/>
<evidence type="ECO:0008006" key="8">
    <source>
        <dbReference type="Google" id="ProtNLM"/>
    </source>
</evidence>
<dbReference type="PANTHER" id="PTHR14614:SF164">
    <property type="entry name" value="HISTONE-ARGININE METHYLTRANSFERASE METTL23"/>
    <property type="match status" value="1"/>
</dbReference>
<dbReference type="Gene3D" id="3.40.50.150">
    <property type="entry name" value="Vaccinia Virus protein VP39"/>
    <property type="match status" value="1"/>
</dbReference>
<feature type="region of interest" description="Disordered" evidence="5">
    <location>
        <begin position="1"/>
        <end position="52"/>
    </location>
</feature>
<keyword evidence="2" id="KW-0808">Transferase</keyword>
<keyword evidence="1" id="KW-0489">Methyltransferase</keyword>
<dbReference type="GO" id="GO:0032259">
    <property type="term" value="P:methylation"/>
    <property type="evidence" value="ECO:0007669"/>
    <property type="project" value="UniProtKB-KW"/>
</dbReference>
<dbReference type="SUPFAM" id="SSF53335">
    <property type="entry name" value="S-adenosyl-L-methionine-dependent methyltransferases"/>
    <property type="match status" value="1"/>
</dbReference>
<dbReference type="GO" id="GO:0008168">
    <property type="term" value="F:methyltransferase activity"/>
    <property type="evidence" value="ECO:0007669"/>
    <property type="project" value="UniProtKB-KW"/>
</dbReference>
<evidence type="ECO:0000313" key="7">
    <source>
        <dbReference type="Proteomes" id="UP001327560"/>
    </source>
</evidence>
<evidence type="ECO:0000313" key="6">
    <source>
        <dbReference type="EMBL" id="WOL17265.1"/>
    </source>
</evidence>
<keyword evidence="3" id="KW-0949">S-adenosyl-L-methionine</keyword>
<dbReference type="EMBL" id="CP136897">
    <property type="protein sequence ID" value="WOL17265.1"/>
    <property type="molecule type" value="Genomic_DNA"/>
</dbReference>
<dbReference type="Pfam" id="PF10294">
    <property type="entry name" value="Methyltransf_16"/>
    <property type="match status" value="1"/>
</dbReference>
<protein>
    <recommendedName>
        <fullName evidence="8">Methyltransferase-like protein 23</fullName>
    </recommendedName>
</protein>
<evidence type="ECO:0000256" key="1">
    <source>
        <dbReference type="ARBA" id="ARBA00022603"/>
    </source>
</evidence>
<dbReference type="GO" id="GO:0005634">
    <property type="term" value="C:nucleus"/>
    <property type="evidence" value="ECO:0007669"/>
    <property type="project" value="TreeGrafter"/>
</dbReference>
<organism evidence="6 7">
    <name type="scientific">Canna indica</name>
    <name type="common">Indian-shot</name>
    <dbReference type="NCBI Taxonomy" id="4628"/>
    <lineage>
        <taxon>Eukaryota</taxon>
        <taxon>Viridiplantae</taxon>
        <taxon>Streptophyta</taxon>
        <taxon>Embryophyta</taxon>
        <taxon>Tracheophyta</taxon>
        <taxon>Spermatophyta</taxon>
        <taxon>Magnoliopsida</taxon>
        <taxon>Liliopsida</taxon>
        <taxon>Zingiberales</taxon>
        <taxon>Cannaceae</taxon>
        <taxon>Canna</taxon>
    </lineage>
</organism>
<reference evidence="6 7" key="1">
    <citation type="submission" date="2023-10" db="EMBL/GenBank/DDBJ databases">
        <title>Chromosome-scale genome assembly provides insights into flower coloration mechanisms of Canna indica.</title>
        <authorList>
            <person name="Li C."/>
        </authorList>
    </citation>
    <scope>NUCLEOTIDE SEQUENCE [LARGE SCALE GENOMIC DNA]</scope>
    <source>
        <tissue evidence="6">Flower</tissue>
    </source>
</reference>
<accession>A0AAQ3QQY8</accession>
<gene>
    <name evidence="6" type="ORF">Cni_G26054</name>
</gene>
<evidence type="ECO:0000256" key="3">
    <source>
        <dbReference type="ARBA" id="ARBA00022691"/>
    </source>
</evidence>
<name>A0AAQ3QQY8_9LILI</name>
<keyword evidence="7" id="KW-1185">Reference proteome</keyword>
<evidence type="ECO:0000256" key="2">
    <source>
        <dbReference type="ARBA" id="ARBA00022679"/>
    </source>
</evidence>
<evidence type="ECO:0000256" key="5">
    <source>
        <dbReference type="SAM" id="MobiDB-lite"/>
    </source>
</evidence>
<feature type="compositionally biased region" description="Acidic residues" evidence="5">
    <location>
        <begin position="8"/>
        <end position="31"/>
    </location>
</feature>
<proteinExistence type="inferred from homology"/>
<dbReference type="GO" id="GO:0005737">
    <property type="term" value="C:cytoplasm"/>
    <property type="evidence" value="ECO:0007669"/>
    <property type="project" value="TreeGrafter"/>
</dbReference>
<comment type="similarity">
    <text evidence="4">Belongs to the methyltransferase superfamily. METTL23 family.</text>
</comment>